<dbReference type="Proteomes" id="UP001378242">
    <property type="component" value="Unassembled WGS sequence"/>
</dbReference>
<comment type="caution">
    <text evidence="4">The sequence shown here is derived from an EMBL/GenBank/DDBJ whole genome shotgun (WGS) entry which is preliminary data.</text>
</comment>
<feature type="domain" description="Bacterial sugar transferase" evidence="3">
    <location>
        <begin position="291"/>
        <end position="479"/>
    </location>
</feature>
<evidence type="ECO:0000313" key="4">
    <source>
        <dbReference type="EMBL" id="MEL0617912.1"/>
    </source>
</evidence>
<comment type="similarity">
    <text evidence="1">Belongs to the bacterial sugar transferase family.</text>
</comment>
<keyword evidence="2" id="KW-0472">Membrane</keyword>
<evidence type="ECO:0000256" key="2">
    <source>
        <dbReference type="SAM" id="Phobius"/>
    </source>
</evidence>
<name>A0ABU9GIG1_COBMA</name>
<reference evidence="4 5" key="1">
    <citation type="submission" date="2024-02" db="EMBL/GenBank/DDBJ databases">
        <title>Bacteria isolated from the canopy kelp, Nereocystis luetkeana.</title>
        <authorList>
            <person name="Pfister C.A."/>
            <person name="Younker I.T."/>
            <person name="Light S.H."/>
        </authorList>
    </citation>
    <scope>NUCLEOTIDE SEQUENCE [LARGE SCALE GENOMIC DNA]</scope>
    <source>
        <strain evidence="4 5">TI.5.07</strain>
    </source>
</reference>
<accession>A0ABU9GIG1</accession>
<keyword evidence="2" id="KW-1133">Transmembrane helix</keyword>
<dbReference type="CDD" id="cd06533">
    <property type="entry name" value="Glyco_transf_WecG_TagA"/>
    <property type="match status" value="1"/>
</dbReference>
<organism evidence="4 5">
    <name type="scientific">Cobetia marina</name>
    <name type="common">Deleya marina</name>
    <dbReference type="NCBI Taxonomy" id="28258"/>
    <lineage>
        <taxon>Bacteria</taxon>
        <taxon>Pseudomonadati</taxon>
        <taxon>Pseudomonadota</taxon>
        <taxon>Gammaproteobacteria</taxon>
        <taxon>Oceanospirillales</taxon>
        <taxon>Halomonadaceae</taxon>
        <taxon>Cobetia</taxon>
    </lineage>
</organism>
<keyword evidence="5" id="KW-1185">Reference proteome</keyword>
<evidence type="ECO:0000256" key="1">
    <source>
        <dbReference type="ARBA" id="ARBA00006464"/>
    </source>
</evidence>
<dbReference type="PANTHER" id="PTHR30576:SF10">
    <property type="entry name" value="SLL5057 PROTEIN"/>
    <property type="match status" value="1"/>
</dbReference>
<dbReference type="PANTHER" id="PTHR30576">
    <property type="entry name" value="COLANIC BIOSYNTHESIS UDP-GLUCOSE LIPID CARRIER TRANSFERASE"/>
    <property type="match status" value="1"/>
</dbReference>
<dbReference type="InterPro" id="IPR004629">
    <property type="entry name" value="WecG_TagA_CpsF"/>
</dbReference>
<dbReference type="RefSeq" id="WP_341542671.1">
    <property type="nucleotide sequence ID" value="NZ_JBAKAP010000016.1"/>
</dbReference>
<dbReference type="InterPro" id="IPR003362">
    <property type="entry name" value="Bact_transf"/>
</dbReference>
<dbReference type="EMBL" id="JBAKAP010000016">
    <property type="protein sequence ID" value="MEL0617912.1"/>
    <property type="molecule type" value="Genomic_DNA"/>
</dbReference>
<dbReference type="Pfam" id="PF02397">
    <property type="entry name" value="Bac_transf"/>
    <property type="match status" value="1"/>
</dbReference>
<evidence type="ECO:0000259" key="3">
    <source>
        <dbReference type="Pfam" id="PF02397"/>
    </source>
</evidence>
<feature type="transmembrane region" description="Helical" evidence="2">
    <location>
        <begin position="296"/>
        <end position="317"/>
    </location>
</feature>
<protein>
    <submittedName>
        <fullName evidence="4">WecB/TagA/CpsF family glycosyltransferase</fullName>
    </submittedName>
</protein>
<proteinExistence type="inferred from homology"/>
<gene>
    <name evidence="4" type="ORF">V6243_13860</name>
</gene>
<dbReference type="NCBIfam" id="TIGR00696">
    <property type="entry name" value="wecG_tagA_cpsF"/>
    <property type="match status" value="1"/>
</dbReference>
<sequence length="485" mass="55170">MMSQSIDQTLFTTEHVRTLPHVKVLGVPFVNTSLETCLRLLKSWICDPQPRTVNFVNAHCLNVAQHDRYYLQVLHDSDLLLPDGSGVKLACRMLDQELEANLNGTDLLPHLCDMLVADGKRLFLLGAAPGVAERMAEKLKERWPDLEISGVHHGFIGPEIIEDVLAQINQGTDLLLVAMGVPAQEKWIAAHRERLQVPVVMGVGGLFDFYSQRIPRAPGVVRKLGMEWAWRLLMEPRRMFKRYVLGNPSFLLSVRKYGEEAIPGRGLWMKSRSNWRHFRWRVSNWLTPRARRTMDIVGASGVLLVLSPLLLGTLLAIRLESPGAILFGQERIGRHGKPFKLWKFRSMYIDAEERLRELQTANESEGGVLFKMKQDPRITRVGRVIRKLSIDELPQLWNVLRGEMALVGPRPALAREVALYEARARMRLDATPGLTGLWQVSGRSDLSFEQQIHLDLFYLHRQGIKEDIKLLLRTIPAVLTSRGAY</sequence>
<evidence type="ECO:0000313" key="5">
    <source>
        <dbReference type="Proteomes" id="UP001378242"/>
    </source>
</evidence>
<keyword evidence="2" id="KW-0812">Transmembrane</keyword>
<dbReference type="Pfam" id="PF03808">
    <property type="entry name" value="Glyco_tran_WecG"/>
    <property type="match status" value="1"/>
</dbReference>